<protein>
    <recommendedName>
        <fullName evidence="13">M13 family peptidase</fullName>
    </recommendedName>
</protein>
<comment type="caution">
    <text evidence="11">The sequence shown here is derived from an EMBL/GenBank/DDBJ whole genome shotgun (WGS) entry which is preliminary data.</text>
</comment>
<dbReference type="GO" id="GO:0008237">
    <property type="term" value="F:metallopeptidase activity"/>
    <property type="evidence" value="ECO:0007669"/>
    <property type="project" value="UniProtKB-KW"/>
</dbReference>
<feature type="domain" description="Peptidase M13 C-terminal" evidence="9">
    <location>
        <begin position="442"/>
        <end position="632"/>
    </location>
</feature>
<dbReference type="GO" id="GO:0006508">
    <property type="term" value="P:proteolysis"/>
    <property type="evidence" value="ECO:0007669"/>
    <property type="project" value="UniProtKB-KW"/>
</dbReference>
<evidence type="ECO:0000313" key="12">
    <source>
        <dbReference type="Proteomes" id="UP001519460"/>
    </source>
</evidence>
<keyword evidence="8" id="KW-0325">Glycoprotein</keyword>
<evidence type="ECO:0008006" key="13">
    <source>
        <dbReference type="Google" id="ProtNLM"/>
    </source>
</evidence>
<dbReference type="Pfam" id="PF05649">
    <property type="entry name" value="Peptidase_M13_N"/>
    <property type="match status" value="2"/>
</dbReference>
<evidence type="ECO:0000259" key="10">
    <source>
        <dbReference type="Pfam" id="PF05649"/>
    </source>
</evidence>
<accession>A0ABD0JT54</accession>
<dbReference type="InterPro" id="IPR018497">
    <property type="entry name" value="Peptidase_M13_C"/>
</dbReference>
<comment type="cofactor">
    <cofactor evidence="1">
        <name>Zn(2+)</name>
        <dbReference type="ChEBI" id="CHEBI:29105"/>
    </cofactor>
</comment>
<evidence type="ECO:0000256" key="5">
    <source>
        <dbReference type="ARBA" id="ARBA00022833"/>
    </source>
</evidence>
<keyword evidence="3" id="KW-0479">Metal-binding</keyword>
<dbReference type="AlphaFoldDB" id="A0ABD0JT54"/>
<keyword evidence="7" id="KW-1015">Disulfide bond</keyword>
<name>A0ABD0JT54_9CAEN</name>
<dbReference type="PANTHER" id="PTHR11733">
    <property type="entry name" value="ZINC METALLOPROTEASE FAMILY M13 NEPRILYSIN-RELATED"/>
    <property type="match status" value="1"/>
</dbReference>
<evidence type="ECO:0000256" key="8">
    <source>
        <dbReference type="ARBA" id="ARBA00023180"/>
    </source>
</evidence>
<reference evidence="11 12" key="1">
    <citation type="journal article" date="2023" name="Sci. Data">
        <title>Genome assembly of the Korean intertidal mud-creeper Batillaria attramentaria.</title>
        <authorList>
            <person name="Patra A.K."/>
            <person name="Ho P.T."/>
            <person name="Jun S."/>
            <person name="Lee S.J."/>
            <person name="Kim Y."/>
            <person name="Won Y.J."/>
        </authorList>
    </citation>
    <scope>NUCLEOTIDE SEQUENCE [LARGE SCALE GENOMIC DNA]</scope>
    <source>
        <strain evidence="11">Wonlab-2016</strain>
    </source>
</reference>
<dbReference type="GO" id="GO:0046872">
    <property type="term" value="F:metal ion binding"/>
    <property type="evidence" value="ECO:0007669"/>
    <property type="project" value="UniProtKB-KW"/>
</dbReference>
<gene>
    <name evidence="11" type="ORF">BaRGS_00030835</name>
</gene>
<dbReference type="CDD" id="cd08662">
    <property type="entry name" value="M13"/>
    <property type="match status" value="1"/>
</dbReference>
<evidence type="ECO:0000256" key="6">
    <source>
        <dbReference type="ARBA" id="ARBA00023049"/>
    </source>
</evidence>
<dbReference type="EMBL" id="JACVVK020000338">
    <property type="protein sequence ID" value="KAK7477926.1"/>
    <property type="molecule type" value="Genomic_DNA"/>
</dbReference>
<organism evidence="11 12">
    <name type="scientific">Batillaria attramentaria</name>
    <dbReference type="NCBI Taxonomy" id="370345"/>
    <lineage>
        <taxon>Eukaryota</taxon>
        <taxon>Metazoa</taxon>
        <taxon>Spiralia</taxon>
        <taxon>Lophotrochozoa</taxon>
        <taxon>Mollusca</taxon>
        <taxon>Gastropoda</taxon>
        <taxon>Caenogastropoda</taxon>
        <taxon>Sorbeoconcha</taxon>
        <taxon>Cerithioidea</taxon>
        <taxon>Batillariidae</taxon>
        <taxon>Batillaria</taxon>
    </lineage>
</organism>
<dbReference type="InterPro" id="IPR008753">
    <property type="entry name" value="Peptidase_M13_N"/>
</dbReference>
<feature type="domain" description="Peptidase M13 N-terminal" evidence="10">
    <location>
        <begin position="318"/>
        <end position="362"/>
    </location>
</feature>
<keyword evidence="5" id="KW-0862">Zinc</keyword>
<dbReference type="PROSITE" id="PS51885">
    <property type="entry name" value="NEPRILYSIN"/>
    <property type="match status" value="1"/>
</dbReference>
<keyword evidence="6" id="KW-0482">Metalloprotease</keyword>
<dbReference type="InterPro" id="IPR000718">
    <property type="entry name" value="Peptidase_M13"/>
</dbReference>
<dbReference type="Proteomes" id="UP001519460">
    <property type="component" value="Unassembled WGS sequence"/>
</dbReference>
<dbReference type="FunFam" id="3.40.390.10:FF:000076">
    <property type="entry name" value="membrane metallo-endopeptidase-like 1"/>
    <property type="match status" value="1"/>
</dbReference>
<feature type="domain" description="Peptidase M13 N-terminal" evidence="10">
    <location>
        <begin position="29"/>
        <end position="317"/>
    </location>
</feature>
<feature type="non-terminal residue" evidence="11">
    <location>
        <position position="1"/>
    </location>
</feature>
<dbReference type="PANTHER" id="PTHR11733:SF133">
    <property type="entry name" value="PHOSPHATE-REGULATING NEUTRAL ENDOPEPTIDASE PHEX"/>
    <property type="match status" value="1"/>
</dbReference>
<dbReference type="InterPro" id="IPR024079">
    <property type="entry name" value="MetalloPept_cat_dom_sf"/>
</dbReference>
<sequence length="634" mass="71583">TGEKRPCTSSDCVIQAGALLQAMDMSADPCQDFYQFACGGWMQTHSVPEDSASYDRFTELRDLVMLELKGLLETPYDSTKESDTIRKAKALYQSCQDEEALRKLGAKPMMKMVRTLGHWPLLEDNASIGNDSVMLQTLLEMAKLDEFPLFDVTVSRDLQNSSRYIAWGRNSTKVLVYEQVMRDIAEKVLGAPPGEALASQVRAAVDFNAELANISASRTERRDTDRFYHKMTTAELQQLIPQFPFQSFLVDYCAAAGVSMTNDTEIAVFAVDYLKSMAELVHNTNKSVVANYLLLRFSRAYLGFLAKEYRDLNQPLREAEEMIHYIRGSMEQMIRDVSWMDESTKDAALEKADAMIEKIGYPYYQNNETALQELYKDIDYQNDTYFDNAMAYYKTAIEENVKLLNKQPDRKAEEHQAASSGLDICFSGNVTAIEIACTLYPFPAGILQPPFYAEHFPTSMMFGGIGMVIGHEMTHGFDDQGRKYDKEGNSRSWWSNSSVTEFQKLAQCYVTQYNGFTEFGMHVNGQMTLGENIADNGGIKAAYMAFDKWQSHNEVEPLLPGLNLTHPQLFFVNFAQGWCHLAKPAGAQNAIRTDVHSPADVRVIASVSNSDYFAKAYNCPKASRMNPDNKCYLW</sequence>
<dbReference type="Gene3D" id="3.40.390.10">
    <property type="entry name" value="Collagenase (Catalytic Domain)"/>
    <property type="match status" value="2"/>
</dbReference>
<evidence type="ECO:0000256" key="4">
    <source>
        <dbReference type="ARBA" id="ARBA00022801"/>
    </source>
</evidence>
<proteinExistence type="predicted"/>
<evidence type="ECO:0000256" key="3">
    <source>
        <dbReference type="ARBA" id="ARBA00022723"/>
    </source>
</evidence>
<dbReference type="PRINTS" id="PR00786">
    <property type="entry name" value="NEPRILYSIN"/>
</dbReference>
<keyword evidence="2" id="KW-0645">Protease</keyword>
<evidence type="ECO:0000259" key="9">
    <source>
        <dbReference type="Pfam" id="PF01431"/>
    </source>
</evidence>
<evidence type="ECO:0000256" key="7">
    <source>
        <dbReference type="ARBA" id="ARBA00023157"/>
    </source>
</evidence>
<evidence type="ECO:0000256" key="1">
    <source>
        <dbReference type="ARBA" id="ARBA00001947"/>
    </source>
</evidence>
<evidence type="ECO:0000313" key="11">
    <source>
        <dbReference type="EMBL" id="KAK7477926.1"/>
    </source>
</evidence>
<keyword evidence="4" id="KW-0378">Hydrolase</keyword>
<keyword evidence="12" id="KW-1185">Reference proteome</keyword>
<dbReference type="Pfam" id="PF01431">
    <property type="entry name" value="Peptidase_M13"/>
    <property type="match status" value="1"/>
</dbReference>
<evidence type="ECO:0000256" key="2">
    <source>
        <dbReference type="ARBA" id="ARBA00022670"/>
    </source>
</evidence>
<dbReference type="SUPFAM" id="SSF55486">
    <property type="entry name" value="Metalloproteases ('zincins'), catalytic domain"/>
    <property type="match status" value="1"/>
</dbReference>